<dbReference type="EMBL" id="UYSL01024474">
    <property type="protein sequence ID" value="VDL83511.1"/>
    <property type="molecule type" value="Genomic_DNA"/>
</dbReference>
<reference evidence="3" key="1">
    <citation type="submission" date="2017-02" db="UniProtKB">
        <authorList>
            <consortium name="WormBaseParasite"/>
        </authorList>
    </citation>
    <scope>IDENTIFICATION</scope>
</reference>
<evidence type="ECO:0000313" key="2">
    <source>
        <dbReference type="Proteomes" id="UP000271162"/>
    </source>
</evidence>
<name>A0A0N4YRA2_NIPBR</name>
<reference evidence="1 2" key="2">
    <citation type="submission" date="2018-11" db="EMBL/GenBank/DDBJ databases">
        <authorList>
            <consortium name="Pathogen Informatics"/>
        </authorList>
    </citation>
    <scope>NUCLEOTIDE SEQUENCE [LARGE SCALE GENOMIC DNA]</scope>
</reference>
<dbReference type="Proteomes" id="UP000271162">
    <property type="component" value="Unassembled WGS sequence"/>
</dbReference>
<dbReference type="WBParaSite" id="NBR_0001977401-mRNA-1">
    <property type="protein sequence ID" value="NBR_0001977401-mRNA-1"/>
    <property type="gene ID" value="NBR_0001977401"/>
</dbReference>
<organism evidence="3">
    <name type="scientific">Nippostrongylus brasiliensis</name>
    <name type="common">Rat hookworm</name>
    <dbReference type="NCBI Taxonomy" id="27835"/>
    <lineage>
        <taxon>Eukaryota</taxon>
        <taxon>Metazoa</taxon>
        <taxon>Ecdysozoa</taxon>
        <taxon>Nematoda</taxon>
        <taxon>Chromadorea</taxon>
        <taxon>Rhabditida</taxon>
        <taxon>Rhabditina</taxon>
        <taxon>Rhabditomorpha</taxon>
        <taxon>Strongyloidea</taxon>
        <taxon>Heligmosomidae</taxon>
        <taxon>Nippostrongylus</taxon>
    </lineage>
</organism>
<accession>A0A0N4YRA2</accession>
<protein>
    <submittedName>
        <fullName evidence="3">Neur_chan_LBD domain-containing protein</fullName>
    </submittedName>
</protein>
<keyword evidence="2" id="KW-1185">Reference proteome</keyword>
<proteinExistence type="predicted"/>
<gene>
    <name evidence="1" type="ORF">NBR_LOCUS19775</name>
</gene>
<sequence length="34" mass="3849">MVADSLWITREDARKNPGCREDLASFASIWVPIT</sequence>
<evidence type="ECO:0000313" key="3">
    <source>
        <dbReference type="WBParaSite" id="NBR_0001977401-mRNA-1"/>
    </source>
</evidence>
<dbReference type="AlphaFoldDB" id="A0A0N4YRA2"/>
<evidence type="ECO:0000313" key="1">
    <source>
        <dbReference type="EMBL" id="VDL83511.1"/>
    </source>
</evidence>